<feature type="compositionally biased region" description="Acidic residues" evidence="6">
    <location>
        <begin position="3205"/>
        <end position="3217"/>
    </location>
</feature>
<dbReference type="SUPFAM" id="SSF89837">
    <property type="entry name" value="Doublecortin (DC)"/>
    <property type="match status" value="2"/>
</dbReference>
<dbReference type="GO" id="GO:0005930">
    <property type="term" value="C:axoneme"/>
    <property type="evidence" value="ECO:0007669"/>
    <property type="project" value="TreeGrafter"/>
</dbReference>
<feature type="compositionally biased region" description="Acidic residues" evidence="6">
    <location>
        <begin position="3044"/>
        <end position="3056"/>
    </location>
</feature>
<dbReference type="RefSeq" id="XP_032828827.1">
    <property type="nucleotide sequence ID" value="XM_032972936.1"/>
</dbReference>
<feature type="compositionally biased region" description="Basic and acidic residues" evidence="6">
    <location>
        <begin position="1566"/>
        <end position="1575"/>
    </location>
</feature>
<feature type="compositionally biased region" description="Polar residues" evidence="6">
    <location>
        <begin position="2034"/>
        <end position="2046"/>
    </location>
</feature>
<feature type="compositionally biased region" description="Acidic residues" evidence="6">
    <location>
        <begin position="489"/>
        <end position="503"/>
    </location>
</feature>
<comment type="subcellular location">
    <subcellularLocation>
        <location evidence="1">Cell projection</location>
    </subcellularLocation>
    <subcellularLocation>
        <location evidence="2">Cytoplasm</location>
    </subcellularLocation>
</comment>
<feature type="compositionally biased region" description="Acidic residues" evidence="6">
    <location>
        <begin position="1513"/>
        <end position="1526"/>
    </location>
</feature>
<feature type="compositionally biased region" description="Low complexity" evidence="6">
    <location>
        <begin position="1013"/>
        <end position="1028"/>
    </location>
</feature>
<dbReference type="PANTHER" id="PTHR23005:SF5">
    <property type="entry name" value="NUP637, PUTATIVE-RELATED"/>
    <property type="match status" value="1"/>
</dbReference>
<feature type="region of interest" description="Disordered" evidence="6">
    <location>
        <begin position="975"/>
        <end position="1153"/>
    </location>
</feature>
<feature type="compositionally biased region" description="Basic and acidic residues" evidence="6">
    <location>
        <begin position="2136"/>
        <end position="2147"/>
    </location>
</feature>
<feature type="region of interest" description="Disordered" evidence="6">
    <location>
        <begin position="812"/>
        <end position="960"/>
    </location>
</feature>
<feature type="compositionally biased region" description="Basic and acidic residues" evidence="6">
    <location>
        <begin position="3338"/>
        <end position="3369"/>
    </location>
</feature>
<dbReference type="Gene3D" id="3.10.20.230">
    <property type="entry name" value="Doublecortin domain"/>
    <property type="match status" value="2"/>
</dbReference>
<feature type="region of interest" description="Disordered" evidence="6">
    <location>
        <begin position="1"/>
        <end position="47"/>
    </location>
</feature>
<feature type="compositionally biased region" description="Polar residues" evidence="6">
    <location>
        <begin position="1068"/>
        <end position="1078"/>
    </location>
</feature>
<keyword evidence="8" id="KW-1185">Reference proteome</keyword>
<feature type="compositionally biased region" description="Basic and acidic residues" evidence="6">
    <location>
        <begin position="3059"/>
        <end position="3074"/>
    </location>
</feature>
<feature type="compositionally biased region" description="Polar residues" evidence="6">
    <location>
        <begin position="1037"/>
        <end position="1054"/>
    </location>
</feature>
<feature type="domain" description="Doublecortin" evidence="7">
    <location>
        <begin position="229"/>
        <end position="308"/>
    </location>
</feature>
<feature type="compositionally biased region" description="Acidic residues" evidence="6">
    <location>
        <begin position="3297"/>
        <end position="3310"/>
    </location>
</feature>
<evidence type="ECO:0000256" key="2">
    <source>
        <dbReference type="ARBA" id="ARBA00004496"/>
    </source>
</evidence>
<feature type="region of interest" description="Disordered" evidence="6">
    <location>
        <begin position="2214"/>
        <end position="2235"/>
    </location>
</feature>
<feature type="compositionally biased region" description="Acidic residues" evidence="6">
    <location>
        <begin position="3010"/>
        <end position="3028"/>
    </location>
</feature>
<feature type="compositionally biased region" description="Basic and acidic residues" evidence="6">
    <location>
        <begin position="163"/>
        <end position="186"/>
    </location>
</feature>
<feature type="compositionally biased region" description="Acidic residues" evidence="6">
    <location>
        <begin position="2062"/>
        <end position="2074"/>
    </location>
</feature>
<evidence type="ECO:0000259" key="7">
    <source>
        <dbReference type="PROSITE" id="PS50309"/>
    </source>
</evidence>
<feature type="compositionally biased region" description="Basic and acidic residues" evidence="6">
    <location>
        <begin position="1919"/>
        <end position="1928"/>
    </location>
</feature>
<feature type="compositionally biased region" description="Basic and acidic residues" evidence="6">
    <location>
        <begin position="2765"/>
        <end position="2777"/>
    </location>
</feature>
<feature type="region of interest" description="Disordered" evidence="6">
    <location>
        <begin position="384"/>
        <end position="413"/>
    </location>
</feature>
<evidence type="ECO:0000256" key="6">
    <source>
        <dbReference type="SAM" id="MobiDB-lite"/>
    </source>
</evidence>
<dbReference type="PANTHER" id="PTHR23005">
    <property type="entry name" value="RETINITIS PIGMENTOSA 1 PROTEIN"/>
    <property type="match status" value="1"/>
</dbReference>
<feature type="compositionally biased region" description="Acidic residues" evidence="6">
    <location>
        <begin position="2148"/>
        <end position="2163"/>
    </location>
</feature>
<feature type="compositionally biased region" description="Acidic residues" evidence="6">
    <location>
        <begin position="3135"/>
        <end position="3149"/>
    </location>
</feature>
<accession>A0AAJ7U5T8</accession>
<feature type="compositionally biased region" description="Acidic residues" evidence="6">
    <location>
        <begin position="2783"/>
        <end position="2795"/>
    </location>
</feature>
<feature type="region of interest" description="Disordered" evidence="6">
    <location>
        <begin position="2688"/>
        <end position="2707"/>
    </location>
</feature>
<feature type="compositionally biased region" description="Acidic residues" evidence="6">
    <location>
        <begin position="2867"/>
        <end position="2889"/>
    </location>
</feature>
<feature type="compositionally biased region" description="Acidic residues" evidence="6">
    <location>
        <begin position="3248"/>
        <end position="3274"/>
    </location>
</feature>
<feature type="region of interest" description="Disordered" evidence="6">
    <location>
        <begin position="676"/>
        <end position="799"/>
    </location>
</feature>
<feature type="region of interest" description="Disordered" evidence="6">
    <location>
        <begin position="627"/>
        <end position="664"/>
    </location>
</feature>
<feature type="compositionally biased region" description="Acidic residues" evidence="6">
    <location>
        <begin position="3165"/>
        <end position="3187"/>
    </location>
</feature>
<keyword evidence="4" id="KW-0677">Repeat</keyword>
<feature type="compositionally biased region" description="Low complexity" evidence="6">
    <location>
        <begin position="627"/>
        <end position="637"/>
    </location>
</feature>
<feature type="compositionally biased region" description="Polar residues" evidence="6">
    <location>
        <begin position="2691"/>
        <end position="2700"/>
    </location>
</feature>
<dbReference type="GO" id="GO:0035082">
    <property type="term" value="P:axoneme assembly"/>
    <property type="evidence" value="ECO:0007669"/>
    <property type="project" value="TreeGrafter"/>
</dbReference>
<proteinExistence type="predicted"/>
<organism evidence="8 9">
    <name type="scientific">Petromyzon marinus</name>
    <name type="common">Sea lamprey</name>
    <dbReference type="NCBI Taxonomy" id="7757"/>
    <lineage>
        <taxon>Eukaryota</taxon>
        <taxon>Metazoa</taxon>
        <taxon>Chordata</taxon>
        <taxon>Craniata</taxon>
        <taxon>Vertebrata</taxon>
        <taxon>Cyclostomata</taxon>
        <taxon>Hyperoartia</taxon>
        <taxon>Petromyzontiformes</taxon>
        <taxon>Petromyzontidae</taxon>
        <taxon>Petromyzon</taxon>
    </lineage>
</organism>
<dbReference type="InterPro" id="IPR003533">
    <property type="entry name" value="Doublecortin_dom"/>
</dbReference>
<keyword evidence="3" id="KW-0963">Cytoplasm</keyword>
<feature type="region of interest" description="Disordered" evidence="6">
    <location>
        <begin position="2623"/>
        <end position="2653"/>
    </location>
</feature>
<dbReference type="KEGG" id="pmrn:116953092"/>
<dbReference type="GO" id="GO:0035556">
    <property type="term" value="P:intracellular signal transduction"/>
    <property type="evidence" value="ECO:0007669"/>
    <property type="project" value="InterPro"/>
</dbReference>
<feature type="compositionally biased region" description="Polar residues" evidence="6">
    <location>
        <begin position="3034"/>
        <end position="3043"/>
    </location>
</feature>
<dbReference type="PROSITE" id="PS50309">
    <property type="entry name" value="DC"/>
    <property type="match status" value="2"/>
</dbReference>
<feature type="compositionally biased region" description="Polar residues" evidence="6">
    <location>
        <begin position="2125"/>
        <end position="2135"/>
    </location>
</feature>
<feature type="compositionally biased region" description="Gly residues" evidence="6">
    <location>
        <begin position="682"/>
        <end position="696"/>
    </location>
</feature>
<feature type="compositionally biased region" description="Basic and acidic residues" evidence="6">
    <location>
        <begin position="1724"/>
        <end position="1739"/>
    </location>
</feature>
<feature type="compositionally biased region" description="Acidic residues" evidence="6">
    <location>
        <begin position="3370"/>
        <end position="3379"/>
    </location>
</feature>
<feature type="compositionally biased region" description="Acidic residues" evidence="6">
    <location>
        <begin position="1901"/>
        <end position="1918"/>
    </location>
</feature>
<evidence type="ECO:0000256" key="4">
    <source>
        <dbReference type="ARBA" id="ARBA00022737"/>
    </source>
</evidence>
<feature type="compositionally biased region" description="Acidic residues" evidence="6">
    <location>
        <begin position="3080"/>
        <end position="3124"/>
    </location>
</feature>
<feature type="region of interest" description="Disordered" evidence="6">
    <location>
        <begin position="466"/>
        <end position="505"/>
    </location>
</feature>
<sequence length="3455" mass="371555">MTTPTRTPVPPAGPRTGDGAVPGLVRGTGPDTTAAASDAGGGEAGRRARRSAAKRVYFYKSGDPQFGALPLVVSERSFRTFESLLDELSRRVPLPMGVRRVTTPRGRHVVNQLNELHDGSAYMCSDHHRRQPPAPPPHPALHPPNRRPAAGVGNVNDNDDDDWHYHHDRHDYHQEHHDHNQHDHHQQHQRHHHGRDDLQETQRGGGGGGGWRPVVQPPREPRRSGSHIKRLTLFRNGTVGSQRALLLSRQSAPNLEAVLAYFSEILQCPVRQLYTRNGSKVESLEGLFNGPSSLVAAGSEPFRAVAYDGMTSRHKLPGLAKVARGPEPSAKPANFGLEASKKVIHPRPPSSRHSRYSFSIASDRVYGNGDSSTASLVSSVSRLAAKDHHQDDHHHLPHGHTAAKVRQMDKPSDVRKQIRVNPDGSMTVEMNVRLNLEEEEETVRWVTNISREKSGSERRVGQAVTNEGYGMDGSIGPMGDNGSVTNACCDDDDEVDDDDGSDDEVQRRRRCFVGKYPPMEELFGVNAKRHVVDALQRAALQQGGDGYGRADDAEFDNDGTSSCSTSKNERFSFFTVAEGEAKERQFDSLPMMTMAPAATNVSAAPTAVMEMCNGVLEYCTMSRCSTHSSSWSSVSSRRQPRKEGADRGSGVGGEEEEEREAMELRREVVGSDGICCVDDDGGGGGGDAGGGNGGDGDSCDGEENSDVGRGNEGGGGSFQGSERPPSGGSDATTLASAGVTGEMDPASVMSAEPELNSASAAADGERDSGGHVSIDGELTLVHNPRDIPSSLISSQSRDSHLVDKAACGLLSRSEQPTVVSPALSITSKSKARSRGGGGGGGENMMPRPSPSLNSGHRRHRSHRSAASTDQKGRGELLANNCHPSHRTNSIRGVSNDGACSTVQCEEGEVGKENDDDDGECSHTSPCKLSDAGITTPATRSDRGQARMATPRIECHSGSTGGAKASSLLFGSISARHSQTNQEDDGEKSCTGRRKAPSSHSSAWSKSYEEGSAAKLSVSISKSPSPASLKVVSRHSKSGVSGTISRAASSVSSADGPSLVPVPPHGRGSRSSQAQTAGSSRRDRLRVTSRNGSSMATAPAHSLKVSGREDRSRASSDGSKSRLASLGSNSRSELDGNAGAAGTRRFRDSGGSVNEIERTDSQLSEALLSQLTDLPEESPEDVVRKWLTRIPSRASTIQDDFFTDLDLIPEEEHGGGAVADADAGADHEGDLGHNATPFERNGETGMLLQPPSDDQDERSASETQAEENRDWSVLHDSGNCRHLPEKDNCIKHVSEQQFHLNKKLFRLLKQLFRKQLSRPELKKSNSMPELTDEYWASHNQSMVINIVVSLLSSLETTSNEDEASTPFVPLTDVAQRLRKLGPGSSDRHRFLTSEQLLHLRKLLTSQMHGRRKQMEYSSLGEGQVGPEEKKGSTVVEESGDCGRPAVCDDNGYGSNNKDKNGDGESKEALDDDGDGHQKGAVDEEEEANEDEGSHVFDGEANADMNGYDSNGEVYDVEGVVDEEQSEGDEAKHEDDDEEGDVAEDKPRLENVGDDVAMEINDDVSQGGDEKAGKMCEADEDIIADEAPEEEAGIEETEEGGDDGEATGEREVEAVEVVSATAAEEKEEMAVADFSSGVASEGTAVDEGTEDGSDCEDDAAENGDEGEDVSIKDPHSEHTIGEVAEGEADEAGVENDVENEAEVEMNDNISQANGKTEDGESEACDFEQKANDDEATEKEMSPDEMGEDVDDVEANSGKDGEEEECTAEDELVPVDGGEDEDKHEEVDEERDAGTGGEDDIADEVIVDENVEDEVGGEHNDLEQDADPNNTSCVDEEQDEQVHREDELEEEETKEQPEAQEHQEEVEQEDGQQVQEQEEEIQQVEIQEESQPEDQEEETHQQQIEEEGQQEEHGEEAEQEEESKVVELEHFEEAEEEDQQEDIHEGAEQELQEEQELEKAKQEWDDQGEEHEVAEEEKQQQDEIHEEADGEENQKEEDTGIPDAEDMDERGETRSKSESCPVDNEDGAKEDSGGDASKSSCSEDALNNDNAEDAVEEKAAPETSLDNDEQLTTENEEQVAMNDVSSIHDELIESDAENASRPESARSGTPTLIEEDVNQEDGKEEVNNIVQETSTSASDSEKAHSDHGEESADGDSSTEAEGDLEDACTSVMAVDELQCESSTPQTRDAGRCRDVGTQVSLDEVEVSGRWRHLASSRALGGGRRGSAIPTPPTPDIASRVCWSRNESTDMPDEHEVVENPERTLNTRQPTDVLSAAEDSDPQWIVSENYLRRRALPQQCVAELDTTSGETADEAKYLRLNRPLQMDDISSSELEDTLSPEPYCNFYREPHGTDSDPFLSDACSFDSLKAARLPVGEKTASASTEHIGSVRSEAPATEKFVEAKDRRASLMSETAEAGGDEGRSLAACGNYCTILTALQTDEGRLFSPYSKVFDPNDPWVVHLVRSLERQCMTQWLNVLEDTKTRWGMEGEEINEIILEVKRDAQRRIRLGILAELEKIKISIEGRVPQKVGGSMVKSVASRMLRKSSPGILEAQSRNLAHVIAELNKKQGHDNNDNINGNGESVSIEGAPSTLRVTEENVYATFQIPQILKEFDLKLILNADAAAPGGDGDLDDVSLDDNNGNPGNRTADQEDEDHELLSQGNVSTALNGESEGTTCCESLVGTDAEFADNEATEGQSESACQDSADGSVETEEAENCVNEVAGDEEVEAAAHINGEEILEARECEGSLPESATENDNDRDNDGDDSDGAREETAIKEAEAGGENAEADLALEDELPEDSEHYPQMEACEDCEGEVQPESSDVNDGDGKEEGGSGESDKEDAGEGENAEADLTLEDGLPEDSEHDPQLEASEDCEEEVQPESSEVDDGDEKEEGGSGESDEEDAGEVAVLNKDEMEMANGGVEDGEAGDSDAGSGVGQENADEDDVKEGDEVEPQSEHGAASDQADGSEDADSSQGDHAKESEAGEDDVSQEMAHEKDATADDDNEVKNGSGEQDEEGEEDDVDGSGDDSGEGGGSNQDVLDSQSGAEEEGGGGDDEVEGNVSRDEGDAEHAQKEADNGIAEDQGEEERIDTDANEGGDDCDVTGDEGGEEEVGSNAKEEEDEEASMSDDVSQNGSAPEEEDLQNCDQDDDMSGSCEAPKENRVDEKEGGEDEGEAAIVDEEEPVAEDCDGSIGNDGDNDVAENKGDGDDDEHDEGDDAEPERVEGDNVEENEDVGENVEESDAGANQAGNEEDGDAENEDDLQQDEENVESMEDVEAGMANEEPREEDGETGVSIMSDEACEQSEEVQEENEVVEHNGVSESNGESSPVAEDENALQKITDNDGKEDSSRNREEETSLEGESKEGEDQKVEAEEEASEEDTDVRSCDSSTAVKGSSSSSQGAEEAGAVHAHESEGTVAACGGATCLSGRALRSRFPMKSIAGEEQCADDIDGDDLDF</sequence>
<feature type="compositionally biased region" description="Acidic residues" evidence="6">
    <location>
        <begin position="3224"/>
        <end position="3240"/>
    </location>
</feature>
<feature type="compositionally biased region" description="Polar residues" evidence="6">
    <location>
        <begin position="812"/>
        <end position="828"/>
    </location>
</feature>
<feature type="region of interest" description="Disordered" evidence="6">
    <location>
        <begin position="2740"/>
        <end position="3415"/>
    </location>
</feature>
<feature type="compositionally biased region" description="Acidic residues" evidence="6">
    <location>
        <begin position="1996"/>
        <end position="2006"/>
    </location>
</feature>
<feature type="region of interest" description="Disordered" evidence="6">
    <location>
        <begin position="1407"/>
        <end position="2166"/>
    </location>
</feature>
<keyword evidence="5" id="KW-0966">Cell projection</keyword>
<feature type="compositionally biased region" description="Polar residues" evidence="6">
    <location>
        <begin position="886"/>
        <end position="903"/>
    </location>
</feature>
<feature type="compositionally biased region" description="Acidic residues" evidence="6">
    <location>
        <begin position="1863"/>
        <end position="1894"/>
    </location>
</feature>
<evidence type="ECO:0000256" key="1">
    <source>
        <dbReference type="ARBA" id="ARBA00004316"/>
    </source>
</evidence>
<feature type="compositionally biased region" description="Acidic residues" evidence="6">
    <location>
        <begin position="2840"/>
        <end position="2860"/>
    </location>
</feature>
<feature type="compositionally biased region" description="Basic and acidic residues" evidence="6">
    <location>
        <begin position="1455"/>
        <end position="1480"/>
    </location>
</feature>
<evidence type="ECO:0000256" key="3">
    <source>
        <dbReference type="ARBA" id="ARBA00022490"/>
    </source>
</evidence>
<feature type="compositionally biased region" description="Pro residues" evidence="6">
    <location>
        <begin position="132"/>
        <end position="142"/>
    </location>
</feature>
<feature type="compositionally biased region" description="Basic and acidic residues" evidence="6">
    <location>
        <begin position="1851"/>
        <end position="1862"/>
    </location>
</feature>
<name>A0AAJ7U5T8_PETMA</name>
<dbReference type="GO" id="GO:0042461">
    <property type="term" value="P:photoreceptor cell development"/>
    <property type="evidence" value="ECO:0007669"/>
    <property type="project" value="TreeGrafter"/>
</dbReference>
<evidence type="ECO:0000313" key="9">
    <source>
        <dbReference type="RefSeq" id="XP_032828827.1"/>
    </source>
</evidence>
<feature type="region of interest" description="Disordered" evidence="6">
    <location>
        <begin position="123"/>
        <end position="225"/>
    </location>
</feature>
<feature type="compositionally biased region" description="Acidic residues" evidence="6">
    <location>
        <begin position="1758"/>
        <end position="1812"/>
    </location>
</feature>
<feature type="compositionally biased region" description="Basic and acidic residues" evidence="6">
    <location>
        <begin position="384"/>
        <end position="394"/>
    </location>
</feature>
<feature type="compositionally biased region" description="Basic and acidic residues" evidence="6">
    <location>
        <begin position="3155"/>
        <end position="3164"/>
    </location>
</feature>
<feature type="compositionally biased region" description="Acidic residues" evidence="6">
    <location>
        <begin position="2751"/>
        <end position="2764"/>
    </location>
</feature>
<feature type="compositionally biased region" description="Acidic residues" evidence="6">
    <location>
        <begin position="1740"/>
        <end position="1751"/>
    </location>
</feature>
<feature type="region of interest" description="Disordered" evidence="6">
    <location>
        <begin position="1222"/>
        <end position="1269"/>
    </location>
</feature>
<feature type="compositionally biased region" description="Acidic residues" evidence="6">
    <location>
        <begin position="1645"/>
        <end position="1666"/>
    </location>
</feature>
<feature type="compositionally biased region" description="Acidic residues" evidence="6">
    <location>
        <begin position="1550"/>
        <end position="1560"/>
    </location>
</feature>
<dbReference type="InterPro" id="IPR036572">
    <property type="entry name" value="Doublecortin_dom_sf"/>
</dbReference>
<feature type="compositionally biased region" description="Acidic residues" evidence="6">
    <location>
        <begin position="1682"/>
        <end position="1703"/>
    </location>
</feature>
<dbReference type="Proteomes" id="UP001318040">
    <property type="component" value="Chromosome 3"/>
</dbReference>
<dbReference type="Pfam" id="PF03607">
    <property type="entry name" value="DCX"/>
    <property type="match status" value="2"/>
</dbReference>
<feature type="compositionally biased region" description="Basic and acidic residues" evidence="6">
    <location>
        <begin position="2823"/>
        <end position="2839"/>
    </location>
</feature>
<feature type="compositionally biased region" description="Acidic residues" evidence="6">
    <location>
        <begin position="1962"/>
        <end position="1972"/>
    </location>
</feature>
<reference evidence="9" key="1">
    <citation type="submission" date="2025-08" db="UniProtKB">
        <authorList>
            <consortium name="RefSeq"/>
        </authorList>
    </citation>
    <scope>IDENTIFICATION</scope>
    <source>
        <tissue evidence="9">Sperm</tissue>
    </source>
</reference>
<gene>
    <name evidence="9" type="primary">RP1L1</name>
</gene>
<dbReference type="SMART" id="SM00537">
    <property type="entry name" value="DCX"/>
    <property type="match status" value="2"/>
</dbReference>
<feature type="domain" description="Doublecortin" evidence="7">
    <location>
        <begin position="54"/>
        <end position="132"/>
    </location>
</feature>
<feature type="compositionally biased region" description="Basic and acidic residues" evidence="6">
    <location>
        <begin position="1667"/>
        <end position="1678"/>
    </location>
</feature>
<dbReference type="GO" id="GO:0060041">
    <property type="term" value="P:retina development in camera-type eye"/>
    <property type="evidence" value="ECO:0007669"/>
    <property type="project" value="TreeGrafter"/>
</dbReference>
<feature type="compositionally biased region" description="Low complexity" evidence="6">
    <location>
        <begin position="3386"/>
        <end position="3406"/>
    </location>
</feature>
<evidence type="ECO:0000256" key="5">
    <source>
        <dbReference type="ARBA" id="ARBA00023273"/>
    </source>
</evidence>
<protein>
    <submittedName>
        <fullName evidence="9">Retinitis pigmentosa 1-like 1 protein</fullName>
    </submittedName>
</protein>
<evidence type="ECO:0000313" key="8">
    <source>
        <dbReference type="Proteomes" id="UP001318040"/>
    </source>
</evidence>
<feature type="compositionally biased region" description="Acidic residues" evidence="6">
    <location>
        <begin position="2937"/>
        <end position="2951"/>
    </location>
</feature>
<feature type="compositionally biased region" description="Acidic residues" evidence="6">
    <location>
        <begin position="1576"/>
        <end position="1604"/>
    </location>
</feature>